<name>A0A0J8JLE4_9ALTE</name>
<dbReference type="GO" id="GO:0000155">
    <property type="term" value="F:phosphorelay sensor kinase activity"/>
    <property type="evidence" value="ECO:0007669"/>
    <property type="project" value="InterPro"/>
</dbReference>
<dbReference type="PROSITE" id="PS50109">
    <property type="entry name" value="HIS_KIN"/>
    <property type="match status" value="1"/>
</dbReference>
<evidence type="ECO:0000256" key="12">
    <source>
        <dbReference type="PROSITE-ProRule" id="PRU00169"/>
    </source>
</evidence>
<dbReference type="InterPro" id="IPR005467">
    <property type="entry name" value="His_kinase_dom"/>
</dbReference>
<evidence type="ECO:0000256" key="6">
    <source>
        <dbReference type="ARBA" id="ARBA00022741"/>
    </source>
</evidence>
<dbReference type="PROSITE" id="PS50110">
    <property type="entry name" value="RESPONSE_REGULATORY"/>
    <property type="match status" value="1"/>
</dbReference>
<dbReference type="PANTHER" id="PTHR45339">
    <property type="entry name" value="HYBRID SIGNAL TRANSDUCTION HISTIDINE KINASE J"/>
    <property type="match status" value="1"/>
</dbReference>
<evidence type="ECO:0000256" key="13">
    <source>
        <dbReference type="SAM" id="Phobius"/>
    </source>
</evidence>
<keyword evidence="13" id="KW-1133">Transmembrane helix</keyword>
<dbReference type="InterPro" id="IPR032255">
    <property type="entry name" value="HBM"/>
</dbReference>
<dbReference type="Pfam" id="PF02518">
    <property type="entry name" value="HATPase_c"/>
    <property type="match status" value="1"/>
</dbReference>
<protein>
    <recommendedName>
        <fullName evidence="11">Sensory/regulatory protein RpfC</fullName>
        <ecNumber evidence="3">2.7.13.3</ecNumber>
    </recommendedName>
</protein>
<dbReference type="AlphaFoldDB" id="A0A0J8JLE4"/>
<keyword evidence="13" id="KW-0812">Transmembrane</keyword>
<dbReference type="CDD" id="cd16922">
    <property type="entry name" value="HATPase_EvgS-ArcB-TorS-like"/>
    <property type="match status" value="1"/>
</dbReference>
<feature type="domain" description="HAMP" evidence="16">
    <location>
        <begin position="306"/>
        <end position="359"/>
    </location>
</feature>
<keyword evidence="9" id="KW-0902">Two-component regulatory system</keyword>
<dbReference type="Gene3D" id="3.30.565.10">
    <property type="entry name" value="Histidine kinase-like ATPase, C-terminal domain"/>
    <property type="match status" value="1"/>
</dbReference>
<dbReference type="Pfam" id="PF00072">
    <property type="entry name" value="Response_reg"/>
    <property type="match status" value="1"/>
</dbReference>
<feature type="domain" description="Response regulatory" evidence="15">
    <location>
        <begin position="780"/>
        <end position="896"/>
    </location>
</feature>
<keyword evidence="6" id="KW-0547">Nucleotide-binding</keyword>
<evidence type="ECO:0000256" key="11">
    <source>
        <dbReference type="ARBA" id="ARBA00068150"/>
    </source>
</evidence>
<dbReference type="SMART" id="SM00388">
    <property type="entry name" value="HisKA"/>
    <property type="match status" value="1"/>
</dbReference>
<dbReference type="InterPro" id="IPR003594">
    <property type="entry name" value="HATPase_dom"/>
</dbReference>
<dbReference type="InterPro" id="IPR001789">
    <property type="entry name" value="Sig_transdc_resp-reg_receiver"/>
</dbReference>
<dbReference type="InterPro" id="IPR003661">
    <property type="entry name" value="HisK_dim/P_dom"/>
</dbReference>
<dbReference type="Gene3D" id="1.10.287.130">
    <property type="match status" value="1"/>
</dbReference>
<feature type="domain" description="Histidine kinase" evidence="14">
    <location>
        <begin position="398"/>
        <end position="618"/>
    </location>
</feature>
<dbReference type="PROSITE" id="PS50885">
    <property type="entry name" value="HAMP"/>
    <property type="match status" value="1"/>
</dbReference>
<evidence type="ECO:0000256" key="10">
    <source>
        <dbReference type="ARBA" id="ARBA00064003"/>
    </source>
</evidence>
<evidence type="ECO:0000256" key="8">
    <source>
        <dbReference type="ARBA" id="ARBA00022840"/>
    </source>
</evidence>
<dbReference type="PANTHER" id="PTHR45339:SF1">
    <property type="entry name" value="HYBRID SIGNAL TRANSDUCTION HISTIDINE KINASE J"/>
    <property type="match status" value="1"/>
</dbReference>
<dbReference type="PRINTS" id="PR00344">
    <property type="entry name" value="BCTRLSENSOR"/>
</dbReference>
<evidence type="ECO:0000259" key="14">
    <source>
        <dbReference type="PROSITE" id="PS50109"/>
    </source>
</evidence>
<dbReference type="EMBL" id="LAZL01000012">
    <property type="protein sequence ID" value="KMT65381.1"/>
    <property type="molecule type" value="Genomic_DNA"/>
</dbReference>
<keyword evidence="5" id="KW-0808">Transferase</keyword>
<keyword evidence="7" id="KW-0418">Kinase</keyword>
<organism evidence="17 18">
    <name type="scientific">Catenovulum maritimum</name>
    <dbReference type="NCBI Taxonomy" id="1513271"/>
    <lineage>
        <taxon>Bacteria</taxon>
        <taxon>Pseudomonadati</taxon>
        <taxon>Pseudomonadota</taxon>
        <taxon>Gammaproteobacteria</taxon>
        <taxon>Alteromonadales</taxon>
        <taxon>Alteromonadaceae</taxon>
        <taxon>Catenovulum</taxon>
    </lineage>
</organism>
<dbReference type="FunFam" id="1.10.287.130:FF:000002">
    <property type="entry name" value="Two-component osmosensing histidine kinase"/>
    <property type="match status" value="1"/>
</dbReference>
<dbReference type="SUPFAM" id="SSF52172">
    <property type="entry name" value="CheY-like"/>
    <property type="match status" value="1"/>
</dbReference>
<evidence type="ECO:0000256" key="3">
    <source>
        <dbReference type="ARBA" id="ARBA00012438"/>
    </source>
</evidence>
<dbReference type="InterPro" id="IPR004358">
    <property type="entry name" value="Sig_transdc_His_kin-like_C"/>
</dbReference>
<keyword evidence="4 12" id="KW-0597">Phosphoprotein</keyword>
<dbReference type="Gene3D" id="6.10.340.10">
    <property type="match status" value="1"/>
</dbReference>
<dbReference type="SMART" id="SM01358">
    <property type="entry name" value="HBM"/>
    <property type="match status" value="1"/>
</dbReference>
<evidence type="ECO:0000256" key="2">
    <source>
        <dbReference type="ARBA" id="ARBA00004370"/>
    </source>
</evidence>
<dbReference type="GO" id="GO:0005524">
    <property type="term" value="F:ATP binding"/>
    <property type="evidence" value="ECO:0007669"/>
    <property type="project" value="UniProtKB-KW"/>
</dbReference>
<dbReference type="SUPFAM" id="SSF55874">
    <property type="entry name" value="ATPase domain of HSP90 chaperone/DNA topoisomerase II/histidine kinase"/>
    <property type="match status" value="1"/>
</dbReference>
<evidence type="ECO:0000313" key="17">
    <source>
        <dbReference type="EMBL" id="KMT65381.1"/>
    </source>
</evidence>
<dbReference type="InterPro" id="IPR011006">
    <property type="entry name" value="CheY-like_superfamily"/>
</dbReference>
<evidence type="ECO:0000256" key="9">
    <source>
        <dbReference type="ARBA" id="ARBA00023012"/>
    </source>
</evidence>
<evidence type="ECO:0000259" key="15">
    <source>
        <dbReference type="PROSITE" id="PS50110"/>
    </source>
</evidence>
<comment type="subcellular location">
    <subcellularLocation>
        <location evidence="2">Membrane</location>
    </subcellularLocation>
</comment>
<evidence type="ECO:0000256" key="4">
    <source>
        <dbReference type="ARBA" id="ARBA00022553"/>
    </source>
</evidence>
<dbReference type="SUPFAM" id="SSF158472">
    <property type="entry name" value="HAMP domain-like"/>
    <property type="match status" value="1"/>
</dbReference>
<dbReference type="Gene3D" id="3.40.50.2300">
    <property type="match status" value="1"/>
</dbReference>
<feature type="transmembrane region" description="Helical" evidence="13">
    <location>
        <begin position="287"/>
        <end position="310"/>
    </location>
</feature>
<dbReference type="CDD" id="cd06225">
    <property type="entry name" value="HAMP"/>
    <property type="match status" value="1"/>
</dbReference>
<evidence type="ECO:0000256" key="1">
    <source>
        <dbReference type="ARBA" id="ARBA00000085"/>
    </source>
</evidence>
<evidence type="ECO:0000259" key="16">
    <source>
        <dbReference type="PROSITE" id="PS50885"/>
    </source>
</evidence>
<comment type="caution">
    <text evidence="17">The sequence shown here is derived from an EMBL/GenBank/DDBJ whole genome shotgun (WGS) entry which is preliminary data.</text>
</comment>
<evidence type="ECO:0000256" key="5">
    <source>
        <dbReference type="ARBA" id="ARBA00022679"/>
    </source>
</evidence>
<dbReference type="STRING" id="1513271.XM47_09675"/>
<evidence type="ECO:0000256" key="7">
    <source>
        <dbReference type="ARBA" id="ARBA00022777"/>
    </source>
</evidence>
<dbReference type="InterPro" id="IPR036097">
    <property type="entry name" value="HisK_dim/P_sf"/>
</dbReference>
<dbReference type="SMART" id="SM00387">
    <property type="entry name" value="HATPase_c"/>
    <property type="match status" value="1"/>
</dbReference>
<dbReference type="PATRIC" id="fig|1513271.3.peg.1967"/>
<dbReference type="InterPro" id="IPR036890">
    <property type="entry name" value="HATPase_C_sf"/>
</dbReference>
<dbReference type="FunFam" id="3.30.565.10:FF:000010">
    <property type="entry name" value="Sensor histidine kinase RcsC"/>
    <property type="match status" value="1"/>
</dbReference>
<evidence type="ECO:0000313" key="18">
    <source>
        <dbReference type="Proteomes" id="UP000037600"/>
    </source>
</evidence>
<feature type="transmembrane region" description="Helical" evidence="13">
    <location>
        <begin position="7"/>
        <end position="26"/>
    </location>
</feature>
<gene>
    <name evidence="17" type="ORF">XM47_09675</name>
</gene>
<dbReference type="SUPFAM" id="SSF47384">
    <property type="entry name" value="Homodimeric domain of signal transducing histidine kinase"/>
    <property type="match status" value="1"/>
</dbReference>
<dbReference type="EC" id="2.7.13.3" evidence="3"/>
<comment type="catalytic activity">
    <reaction evidence="1">
        <text>ATP + protein L-histidine = ADP + protein N-phospho-L-histidine.</text>
        <dbReference type="EC" id="2.7.13.3"/>
    </reaction>
</comment>
<dbReference type="CDD" id="cd17546">
    <property type="entry name" value="REC_hyHK_CKI1_RcsC-like"/>
    <property type="match status" value="1"/>
</dbReference>
<dbReference type="RefSeq" id="WP_077066533.1">
    <property type="nucleotide sequence ID" value="NZ_KQ130489.1"/>
</dbReference>
<keyword evidence="8" id="KW-0067">ATP-binding</keyword>
<dbReference type="Proteomes" id="UP000037600">
    <property type="component" value="Unassembled WGS sequence"/>
</dbReference>
<feature type="modified residue" description="4-aspartylphosphate" evidence="12">
    <location>
        <position position="830"/>
    </location>
</feature>
<dbReference type="Pfam" id="PF00512">
    <property type="entry name" value="HisKA"/>
    <property type="match status" value="1"/>
</dbReference>
<dbReference type="CDD" id="cd00082">
    <property type="entry name" value="HisKA"/>
    <property type="match status" value="1"/>
</dbReference>
<sequence length="903" mass="101144">MFNSIKAQIMLVVCVLTSLTIVQIYFSYQSEQSYTSGIENTQSTISKIDLVKDLQREVVDLQRNVLIYKDNGSESAQSRFKQIVESISTKLSQLANVESEYKLPQEHLDYVSSMQGHLKDYQENFEQVVSGREQRDTLFKVKILNQFNALINELPTVTNDEKLTQINLIKLKLLSAENQVFHYVLEADFAKVNEFNLSLNECLTLVNSAQLDNTDYVVSAIKNIKIDFNRLTQITRGYVFLINVVMTGSANEFLYLTNELNELVSQRQAEINQQIQTQISSIRNKNMLLSVLSIVITIFIVLILSLRLLIPINSISHVFRKLAKGETGLAIPSKERQDEIGELAQAASVFQQTNLQTKELLESAQHQNKLHAKMNDDLADAKVKAEQATAAKSMFLANMSHEIRTPLNGVVGLIDLCLKSKLNEKQQEYLSKAFYSSQILMNVINDILDFSKIEAGKLDIEAIEFDFNLMLESLISNIQIRANEKNNRLILEVSPHVPLKMTGDPTRISQVILNLANNAIKFTDSGLVKIVINTSHENGEDFLVVKVIDTGIGMSPEQLSRIFESFTQADGSTSRKYGGTGLGLSIVKQLVKLMGGHITAKSVENEGTEFCADFKLLAKSNTTQTDLFNFAPNQIYYFADNNQTFIQKSLLTDYGFGCDIMASAEIADFSKSAISLATDNGLSANLVLIELSLDSDIKFLADFVVKLNKLGLTCLFLYEDNQVGKYFSTDLKGLAKLSLPSTPANFINKLNSLSQNREKKLDSGTKHTTADSAKPKYKGKVLLVDDNEINLLVAYEIMNSFGVEIDMAEDGQQAIDKYKEYRNYDIIFMDIQMPVLDGYQATQEIIKIGCNETKICGLSANAMKEDLDKAFSLGMSDYISKPLQVKDIENVLKKYLIKNTEPA</sequence>
<keyword evidence="18" id="KW-1185">Reference proteome</keyword>
<keyword evidence="13" id="KW-0472">Membrane</keyword>
<proteinExistence type="predicted"/>
<comment type="subunit">
    <text evidence="10">At low DSF concentrations, interacts with RpfF.</text>
</comment>
<dbReference type="SMART" id="SM00448">
    <property type="entry name" value="REC"/>
    <property type="match status" value="1"/>
</dbReference>
<dbReference type="GO" id="GO:0016020">
    <property type="term" value="C:membrane"/>
    <property type="evidence" value="ECO:0007669"/>
    <property type="project" value="UniProtKB-SubCell"/>
</dbReference>
<dbReference type="InterPro" id="IPR003660">
    <property type="entry name" value="HAMP_dom"/>
</dbReference>
<reference evidence="17 18" key="1">
    <citation type="submission" date="2015-04" db="EMBL/GenBank/DDBJ databases">
        <title>Draft Genome Sequence of the Novel Agar-Digesting Marine Bacterium Q1.</title>
        <authorList>
            <person name="Li Y."/>
            <person name="Li D."/>
            <person name="Chen G."/>
            <person name="Du Z."/>
        </authorList>
    </citation>
    <scope>NUCLEOTIDE SEQUENCE [LARGE SCALE GENOMIC DNA]</scope>
    <source>
        <strain evidence="17 18">Q1</strain>
    </source>
</reference>
<accession>A0A0J8JLE4</accession>